<dbReference type="AlphaFoldDB" id="A0A9Q0TU88"/>
<dbReference type="Proteomes" id="UP001151532">
    <property type="component" value="Chromosome 10"/>
</dbReference>
<dbReference type="GO" id="GO:0046872">
    <property type="term" value="F:metal ion binding"/>
    <property type="evidence" value="ECO:0007669"/>
    <property type="project" value="UniProtKB-KW"/>
</dbReference>
<dbReference type="PROSITE" id="PS50004">
    <property type="entry name" value="C2"/>
    <property type="match status" value="1"/>
</dbReference>
<keyword evidence="1" id="KW-0479">Metal-binding</keyword>
<dbReference type="SMART" id="SM00239">
    <property type="entry name" value="C2"/>
    <property type="match status" value="1"/>
</dbReference>
<dbReference type="SUPFAM" id="SSF49562">
    <property type="entry name" value="C2 domain (Calcium/lipid-binding domain, CaLB)"/>
    <property type="match status" value="1"/>
</dbReference>
<feature type="domain" description="C2" evidence="3">
    <location>
        <begin position="23"/>
        <end position="144"/>
    </location>
</feature>
<dbReference type="OrthoDB" id="419768at2759"/>
<organism evidence="4 5">
    <name type="scientific">Salix purpurea</name>
    <name type="common">Purple osier willow</name>
    <dbReference type="NCBI Taxonomy" id="77065"/>
    <lineage>
        <taxon>Eukaryota</taxon>
        <taxon>Viridiplantae</taxon>
        <taxon>Streptophyta</taxon>
        <taxon>Embryophyta</taxon>
        <taxon>Tracheophyta</taxon>
        <taxon>Spermatophyta</taxon>
        <taxon>Magnoliopsida</taxon>
        <taxon>eudicotyledons</taxon>
        <taxon>Gunneridae</taxon>
        <taxon>Pentapetalae</taxon>
        <taxon>rosids</taxon>
        <taxon>fabids</taxon>
        <taxon>Malpighiales</taxon>
        <taxon>Salicaceae</taxon>
        <taxon>Saliceae</taxon>
        <taxon>Salix</taxon>
    </lineage>
</organism>
<evidence type="ECO:0000259" key="3">
    <source>
        <dbReference type="PROSITE" id="PS50004"/>
    </source>
</evidence>
<comment type="caution">
    <text evidence="4">The sequence shown here is derived from an EMBL/GenBank/DDBJ whole genome shotgun (WGS) entry which is preliminary data.</text>
</comment>
<evidence type="ECO:0000256" key="2">
    <source>
        <dbReference type="ARBA" id="ARBA00022837"/>
    </source>
</evidence>
<dbReference type="PANTHER" id="PTHR46502:SF15">
    <property type="entry name" value="16 KDA PHLOEM PROTEIN 1"/>
    <property type="match status" value="1"/>
</dbReference>
<evidence type="ECO:0000313" key="4">
    <source>
        <dbReference type="EMBL" id="KAJ6717902.1"/>
    </source>
</evidence>
<dbReference type="InterPro" id="IPR000008">
    <property type="entry name" value="C2_dom"/>
</dbReference>
<keyword evidence="5" id="KW-1185">Reference proteome</keyword>
<keyword evidence="2" id="KW-0106">Calcium</keyword>
<dbReference type="Gene3D" id="2.60.40.150">
    <property type="entry name" value="C2 domain"/>
    <property type="match status" value="1"/>
</dbReference>
<gene>
    <name evidence="4" type="ORF">OIU79_005940</name>
</gene>
<reference evidence="4" key="2">
    <citation type="journal article" date="2023" name="Int. J. Mol. Sci.">
        <title>De Novo Assembly and Annotation of 11 Diverse Shrub Willow (Salix) Genomes Reveals Novel Gene Organization in Sex-Linked Regions.</title>
        <authorList>
            <person name="Hyden B."/>
            <person name="Feng K."/>
            <person name="Yates T.B."/>
            <person name="Jawdy S."/>
            <person name="Cereghino C."/>
            <person name="Smart L.B."/>
            <person name="Muchero W."/>
        </authorList>
    </citation>
    <scope>NUCLEOTIDE SEQUENCE</scope>
    <source>
        <tissue evidence="4">Shoot tip</tissue>
    </source>
</reference>
<evidence type="ECO:0000313" key="5">
    <source>
        <dbReference type="Proteomes" id="UP001151532"/>
    </source>
</evidence>
<evidence type="ECO:0000256" key="1">
    <source>
        <dbReference type="ARBA" id="ARBA00022723"/>
    </source>
</evidence>
<protein>
    <submittedName>
        <fullName evidence="4">C2 DOMAIN-CONTAINING</fullName>
    </submittedName>
</protein>
<dbReference type="PANTHER" id="PTHR46502">
    <property type="entry name" value="C2 DOMAIN-CONTAINING"/>
    <property type="match status" value="1"/>
</dbReference>
<dbReference type="Pfam" id="PF00168">
    <property type="entry name" value="C2"/>
    <property type="match status" value="1"/>
</dbReference>
<name>A0A9Q0TU88_SALPP</name>
<proteinExistence type="predicted"/>
<accession>A0A9Q0TU88</accession>
<reference evidence="4" key="1">
    <citation type="submission" date="2022-11" db="EMBL/GenBank/DDBJ databases">
        <authorList>
            <person name="Hyden B.L."/>
            <person name="Feng K."/>
            <person name="Yates T."/>
            <person name="Jawdy S."/>
            <person name="Smart L.B."/>
            <person name="Muchero W."/>
        </authorList>
    </citation>
    <scope>NUCLEOTIDE SEQUENCE</scope>
    <source>
        <tissue evidence="4">Shoot tip</tissue>
    </source>
</reference>
<dbReference type="EMBL" id="JAPFFK010000014">
    <property type="protein sequence ID" value="KAJ6717902.1"/>
    <property type="molecule type" value="Genomic_DNA"/>
</dbReference>
<dbReference type="InterPro" id="IPR035892">
    <property type="entry name" value="C2_domain_sf"/>
</dbReference>
<sequence>MMGSFSINSRLTKSSPKTLESEPCRILAQSLRERNKEMASGILEVLLVSAKGLGDTDFIGDMDPYVIVQYKSQERKSGVAREQGGHPVWNERLKFKVDYPGQAGEYKLSLKIMDKDTFSADDFLGEAKIYVKDLLTSGVENGSAELHPCKYRVVSATQSYIGEIQVGVTFTLKEARDYDGEEYGGWSQSSF</sequence>
<dbReference type="CDD" id="cd04049">
    <property type="entry name" value="C2_putative_Elicitor-responsive_gene"/>
    <property type="match status" value="1"/>
</dbReference>